<dbReference type="AlphaFoldDB" id="A0AAV3YTP1"/>
<gene>
    <name evidence="2" type="ORF">PoB_001306000</name>
</gene>
<dbReference type="InterPro" id="IPR043502">
    <property type="entry name" value="DNA/RNA_pol_sf"/>
</dbReference>
<protein>
    <submittedName>
        <fullName evidence="2">Retrovirus-related pol polyprotein from transposon 297</fullName>
    </submittedName>
</protein>
<keyword evidence="3" id="KW-1185">Reference proteome</keyword>
<organism evidence="2 3">
    <name type="scientific">Plakobranchus ocellatus</name>
    <dbReference type="NCBI Taxonomy" id="259542"/>
    <lineage>
        <taxon>Eukaryota</taxon>
        <taxon>Metazoa</taxon>
        <taxon>Spiralia</taxon>
        <taxon>Lophotrochozoa</taxon>
        <taxon>Mollusca</taxon>
        <taxon>Gastropoda</taxon>
        <taxon>Heterobranchia</taxon>
        <taxon>Euthyneura</taxon>
        <taxon>Panpulmonata</taxon>
        <taxon>Sacoglossa</taxon>
        <taxon>Placobranchoidea</taxon>
        <taxon>Plakobranchidae</taxon>
        <taxon>Plakobranchus</taxon>
    </lineage>
</organism>
<comment type="caution">
    <text evidence="2">The sequence shown here is derived from an EMBL/GenBank/DDBJ whole genome shotgun (WGS) entry which is preliminary data.</text>
</comment>
<dbReference type="SUPFAM" id="SSF56672">
    <property type="entry name" value="DNA/RNA polymerases"/>
    <property type="match status" value="1"/>
</dbReference>
<accession>A0AAV3YTP1</accession>
<dbReference type="EMBL" id="BLXT01001549">
    <property type="protein sequence ID" value="GFN86554.1"/>
    <property type="molecule type" value="Genomic_DNA"/>
</dbReference>
<sequence>MRKGQPNIVNWDDSQERAYNSLNIAVMSTPVLQLPDVDKRFVLRTDASDRGLGAALMQENKGTLFPVANASKKLTDSERKYSVTEREDLAIVW</sequence>
<dbReference type="InterPro" id="IPR041577">
    <property type="entry name" value="RT_RNaseH_2"/>
</dbReference>
<dbReference type="Proteomes" id="UP000735302">
    <property type="component" value="Unassembled WGS sequence"/>
</dbReference>
<dbReference type="FunFam" id="3.10.20.370:FF:000001">
    <property type="entry name" value="Retrovirus-related Pol polyprotein from transposon 17.6-like protein"/>
    <property type="match status" value="1"/>
</dbReference>
<evidence type="ECO:0000259" key="1">
    <source>
        <dbReference type="Pfam" id="PF17919"/>
    </source>
</evidence>
<dbReference type="Gene3D" id="3.10.20.370">
    <property type="match status" value="1"/>
</dbReference>
<feature type="domain" description="Reverse transcriptase/retrotransposon-derived protein RNase H-like" evidence="1">
    <location>
        <begin position="11"/>
        <end position="93"/>
    </location>
</feature>
<dbReference type="Pfam" id="PF17919">
    <property type="entry name" value="RT_RNaseH_2"/>
    <property type="match status" value="1"/>
</dbReference>
<reference evidence="2 3" key="1">
    <citation type="journal article" date="2021" name="Elife">
        <title>Chloroplast acquisition without the gene transfer in kleptoplastic sea slugs, Plakobranchus ocellatus.</title>
        <authorList>
            <person name="Maeda T."/>
            <person name="Takahashi S."/>
            <person name="Yoshida T."/>
            <person name="Shimamura S."/>
            <person name="Takaki Y."/>
            <person name="Nagai Y."/>
            <person name="Toyoda A."/>
            <person name="Suzuki Y."/>
            <person name="Arimoto A."/>
            <person name="Ishii H."/>
            <person name="Satoh N."/>
            <person name="Nishiyama T."/>
            <person name="Hasebe M."/>
            <person name="Maruyama T."/>
            <person name="Minagawa J."/>
            <person name="Obokata J."/>
            <person name="Shigenobu S."/>
        </authorList>
    </citation>
    <scope>NUCLEOTIDE SEQUENCE [LARGE SCALE GENOMIC DNA]</scope>
</reference>
<dbReference type="PANTHER" id="PTHR34072">
    <property type="entry name" value="ENZYMATIC POLYPROTEIN-RELATED"/>
    <property type="match status" value="1"/>
</dbReference>
<proteinExistence type="predicted"/>
<evidence type="ECO:0000313" key="2">
    <source>
        <dbReference type="EMBL" id="GFN86554.1"/>
    </source>
</evidence>
<name>A0AAV3YTP1_9GAST</name>
<evidence type="ECO:0000313" key="3">
    <source>
        <dbReference type="Proteomes" id="UP000735302"/>
    </source>
</evidence>